<dbReference type="PANTHER" id="PTHR33515:SF1">
    <property type="entry name" value="RIBOSOME-BINDING FACTOR A, CHLOROPLASTIC-RELATED"/>
    <property type="match status" value="1"/>
</dbReference>
<comment type="subcellular location">
    <subcellularLocation>
        <location evidence="2">Cytoplasm</location>
    </subcellularLocation>
</comment>
<proteinExistence type="inferred from homology"/>
<dbReference type="NCBIfam" id="TIGR00082">
    <property type="entry name" value="rbfA"/>
    <property type="match status" value="1"/>
</dbReference>
<reference evidence="3 4" key="1">
    <citation type="journal article" date="2016" name="Nat. Commun.">
        <title>Thousands of microbial genomes shed light on interconnected biogeochemical processes in an aquifer system.</title>
        <authorList>
            <person name="Anantharaman K."/>
            <person name="Brown C.T."/>
            <person name="Hug L.A."/>
            <person name="Sharon I."/>
            <person name="Castelle C.J."/>
            <person name="Probst A.J."/>
            <person name="Thomas B.C."/>
            <person name="Singh A."/>
            <person name="Wilkins M.J."/>
            <person name="Karaoz U."/>
            <person name="Brodie E.L."/>
            <person name="Williams K.H."/>
            <person name="Hubbard S.S."/>
            <person name="Banfield J.F."/>
        </authorList>
    </citation>
    <scope>NUCLEOTIDE SEQUENCE [LARGE SCALE GENOMIC DNA]</scope>
</reference>
<keyword evidence="1 2" id="KW-0690">Ribosome biogenesis</keyword>
<dbReference type="Gene3D" id="3.30.300.20">
    <property type="match status" value="1"/>
</dbReference>
<dbReference type="GO" id="GO:0030490">
    <property type="term" value="P:maturation of SSU-rRNA"/>
    <property type="evidence" value="ECO:0007669"/>
    <property type="project" value="UniProtKB-UniRule"/>
</dbReference>
<comment type="similarity">
    <text evidence="2">Belongs to the RbfA family.</text>
</comment>
<organism evidence="3 4">
    <name type="scientific">Candidatus Staskawiczbacteria bacterium RIFCSPLOWO2_12_FULL_37_15</name>
    <dbReference type="NCBI Taxonomy" id="1802218"/>
    <lineage>
        <taxon>Bacteria</taxon>
        <taxon>Candidatus Staskawicziibacteriota</taxon>
    </lineage>
</organism>
<comment type="subunit">
    <text evidence="2">Monomer. Binds 30S ribosomal subunits, but not 50S ribosomal subunits or 70S ribosomes.</text>
</comment>
<dbReference type="Proteomes" id="UP000178632">
    <property type="component" value="Unassembled WGS sequence"/>
</dbReference>
<dbReference type="GO" id="GO:0043024">
    <property type="term" value="F:ribosomal small subunit binding"/>
    <property type="evidence" value="ECO:0007669"/>
    <property type="project" value="TreeGrafter"/>
</dbReference>
<dbReference type="InterPro" id="IPR020053">
    <property type="entry name" value="Ribosome-bd_factorA_CS"/>
</dbReference>
<accession>A0A1G2IRI8</accession>
<dbReference type="PROSITE" id="PS01319">
    <property type="entry name" value="RBFA"/>
    <property type="match status" value="1"/>
</dbReference>
<protein>
    <recommendedName>
        <fullName evidence="2">Ribosome-binding factor A</fullName>
    </recommendedName>
</protein>
<dbReference type="EMBL" id="MHPE01000011">
    <property type="protein sequence ID" value="OGZ77353.1"/>
    <property type="molecule type" value="Genomic_DNA"/>
</dbReference>
<dbReference type="InterPro" id="IPR015946">
    <property type="entry name" value="KH_dom-like_a/b"/>
</dbReference>
<comment type="caution">
    <text evidence="3">The sequence shown here is derived from an EMBL/GenBank/DDBJ whole genome shotgun (WGS) entry which is preliminary data.</text>
</comment>
<evidence type="ECO:0000313" key="4">
    <source>
        <dbReference type="Proteomes" id="UP000178632"/>
    </source>
</evidence>
<dbReference type="AlphaFoldDB" id="A0A1G2IRI8"/>
<evidence type="ECO:0000256" key="1">
    <source>
        <dbReference type="ARBA" id="ARBA00022517"/>
    </source>
</evidence>
<dbReference type="HAMAP" id="MF_00003">
    <property type="entry name" value="RbfA"/>
    <property type="match status" value="1"/>
</dbReference>
<gene>
    <name evidence="2" type="primary">rbfA</name>
    <name evidence="3" type="ORF">A3G45_01480</name>
</gene>
<dbReference type="InterPro" id="IPR023799">
    <property type="entry name" value="RbfA_dom_sf"/>
</dbReference>
<dbReference type="GO" id="GO:0005829">
    <property type="term" value="C:cytosol"/>
    <property type="evidence" value="ECO:0007669"/>
    <property type="project" value="TreeGrafter"/>
</dbReference>
<name>A0A1G2IRI8_9BACT</name>
<keyword evidence="2" id="KW-0963">Cytoplasm</keyword>
<evidence type="ECO:0000313" key="3">
    <source>
        <dbReference type="EMBL" id="OGZ77353.1"/>
    </source>
</evidence>
<evidence type="ECO:0000256" key="2">
    <source>
        <dbReference type="HAMAP-Rule" id="MF_00003"/>
    </source>
</evidence>
<comment type="function">
    <text evidence="2">One of several proteins that assist in the late maturation steps of the functional core of the 30S ribosomal subunit. Associates with free 30S ribosomal subunits (but not with 30S subunits that are part of 70S ribosomes or polysomes). Required for efficient processing of 16S rRNA. May interact with the 5'-terminal helix region of 16S rRNA.</text>
</comment>
<sequence>MSNRVVPQDGIPLRGKKINSLLEREISKIILRDLAFSPEILVTLTRVEATSNLIEAKVYISVYPEKKSDEVIKNLNREVHDIQKKINKLLRMRPVPRIRFVKDEIISHAGKIEQLLSQLKKDEK</sequence>
<dbReference type="PANTHER" id="PTHR33515">
    <property type="entry name" value="RIBOSOME-BINDING FACTOR A, CHLOROPLASTIC-RELATED"/>
    <property type="match status" value="1"/>
</dbReference>
<dbReference type="Pfam" id="PF02033">
    <property type="entry name" value="RBFA"/>
    <property type="match status" value="1"/>
</dbReference>
<dbReference type="InterPro" id="IPR000238">
    <property type="entry name" value="RbfA"/>
</dbReference>
<dbReference type="SUPFAM" id="SSF89919">
    <property type="entry name" value="Ribosome-binding factor A, RbfA"/>
    <property type="match status" value="1"/>
</dbReference>